<dbReference type="InterPro" id="IPR011049">
    <property type="entry name" value="Serralysin-like_metalloprot_C"/>
</dbReference>
<evidence type="ECO:0000256" key="2">
    <source>
        <dbReference type="ARBA" id="ARBA00004442"/>
    </source>
</evidence>
<feature type="domain" description="Trimeric autotransporter adhesin YadA-like C-terminal membrane anchor" evidence="14">
    <location>
        <begin position="826"/>
        <end position="883"/>
    </location>
</feature>
<evidence type="ECO:0000256" key="7">
    <source>
        <dbReference type="ARBA" id="ARBA00022729"/>
    </source>
</evidence>
<feature type="chain" id="PRO_5032706518" description="Adhesin YadA" evidence="13">
    <location>
        <begin position="32"/>
        <end position="945"/>
    </location>
</feature>
<keyword evidence="8" id="KW-0653">Protein transport</keyword>
<evidence type="ECO:0000256" key="12">
    <source>
        <dbReference type="SAM" id="MobiDB-lite"/>
    </source>
</evidence>
<evidence type="ECO:0000256" key="6">
    <source>
        <dbReference type="ARBA" id="ARBA00022692"/>
    </source>
</evidence>
<keyword evidence="10" id="KW-0998">Cell outer membrane</keyword>
<keyword evidence="5" id="KW-1134">Transmembrane beta strand</keyword>
<keyword evidence="11" id="KW-0175">Coiled coil</keyword>
<evidence type="ECO:0000256" key="1">
    <source>
        <dbReference type="ARBA" id="ARBA00004241"/>
    </source>
</evidence>
<reference evidence="16 17" key="1">
    <citation type="submission" date="2019-09" db="EMBL/GenBank/DDBJ databases">
        <title>Draft genome sequence of 3 type strains from the CCUG.</title>
        <authorList>
            <person name="Pineiro-Iglesias B."/>
            <person name="Tunovic T."/>
            <person name="Unosson C."/>
            <person name="Inganas E."/>
            <person name="Ohlen M."/>
            <person name="Cardew S."/>
            <person name="Jensie-Markopoulos S."/>
            <person name="Salva-Serra F."/>
            <person name="Jaen-Luchoro D."/>
            <person name="Karlsson R."/>
            <person name="Svensson-Stadler L."/>
            <person name="Chun J."/>
            <person name="Moore E."/>
        </authorList>
    </citation>
    <scope>NUCLEOTIDE SEQUENCE [LARGE SCALE GENOMIC DNA]</scope>
    <source>
        <strain evidence="16 17">CCUG 65427</strain>
    </source>
</reference>
<sequence>MKIKKNGRHVIKTSLSSAVLLSLLLGGQVFAADPLVINNDTGTANTVSESDNSTVIGDGNTVTNSKSQTVVGNNNKVTNRTHKDRDENITDLTIGNGNIINRTTSWPKAWESLTVIGNNNTFIAPTNGIVIGDNQTKSDFNDSIIIGSLTPEEKKTVYNAVRGLSMTVVGNYAQGVSGSTVVGNRAISLGVYGTVTGFNSVSTQNANWSTIYGVDNKITGLDSGLTMENGAFGTMNKVDISSNSMVWGTGNWVTNSYGSMVDIENIDSFDIVRDFRFLEFMEHGSTNDGYSDHMSEIFSDFASLYGGSVSAMGNSNKLDYARRSSIIGSDNILKGTENAVSDYNTIAGYKNTGTNVNHVSVMGTGNKLSDETTDVVIGDYHTLSGGSNNIILGAMEARDGVTTQLFTLETGIPGASVPYATKVKIPVKTHTENISNAVMIGYNTDVQHDGGVALGSNAVASVDKGVLGYNPTIGKVFESEGAIVAFVGKEDWFAELNSSIPDLELAFSTVKTDYEGKFNDYLTKSEEYTQLVQYYHLAEAGPDEQALYKQQMDAAKTALDEAETAMKTSETVMNTANTAYTSAVSEKNKITSTWQSNAAAVSVGDSEAGITRQITNVAAGTNDTDAVNVAQLKAAVDAAGTGLQESNNALSYKDNKLSLAIKDSNGKDFITGSVEISDLANSINTRNSVANFDGDNTITIEKAEGVNEFNGVEYQLKVNTDGKVVADNKGVVNGGTVYNETRVAKDGTYVKQSKSAGENLTALDSQVAANTTQITQNSNNITSISNEVSNITNNVTSLNSQVNKLDNRINRVGAGAAALAALHPQDYDPTAKWDFAAGYGNYKSANAVAIGAFYRPTNDLLFSVGTSMGGGENMFNAGVSIKFGKGSEYSNYSKTDLVSVISSQQAEISAVKADNEASKADNEAKTKRIEALEKQMQEILSQINR</sequence>
<dbReference type="InterPro" id="IPR005594">
    <property type="entry name" value="YadA_C"/>
</dbReference>
<evidence type="ECO:0008006" key="18">
    <source>
        <dbReference type="Google" id="ProtNLM"/>
    </source>
</evidence>
<accession>A0A833CDD2</accession>
<evidence type="ECO:0000259" key="14">
    <source>
        <dbReference type="Pfam" id="PF03895"/>
    </source>
</evidence>
<dbReference type="GeneID" id="83055428"/>
<organism evidence="16 17">
    <name type="scientific">Veillonella seminalis</name>
    <dbReference type="NCBI Taxonomy" id="1502943"/>
    <lineage>
        <taxon>Bacteria</taxon>
        <taxon>Bacillati</taxon>
        <taxon>Bacillota</taxon>
        <taxon>Negativicutes</taxon>
        <taxon>Veillonellales</taxon>
        <taxon>Veillonellaceae</taxon>
        <taxon>Veillonella</taxon>
    </lineage>
</organism>
<dbReference type="Gene3D" id="2.150.10.10">
    <property type="entry name" value="Serralysin-like metalloprotease, C-terminal"/>
    <property type="match status" value="2"/>
</dbReference>
<evidence type="ECO:0000256" key="10">
    <source>
        <dbReference type="ARBA" id="ARBA00023237"/>
    </source>
</evidence>
<dbReference type="InterPro" id="IPR045584">
    <property type="entry name" value="Pilin-like"/>
</dbReference>
<dbReference type="Gene3D" id="3.30.1300.30">
    <property type="entry name" value="GSPII I/J protein-like"/>
    <property type="match status" value="1"/>
</dbReference>
<name>A0A833CDD2_9FIRM</name>
<evidence type="ECO:0000313" key="17">
    <source>
        <dbReference type="Proteomes" id="UP000434554"/>
    </source>
</evidence>
<dbReference type="GO" id="GO:0009279">
    <property type="term" value="C:cell outer membrane"/>
    <property type="evidence" value="ECO:0007669"/>
    <property type="project" value="UniProtKB-SubCell"/>
</dbReference>
<keyword evidence="7 13" id="KW-0732">Signal</keyword>
<dbReference type="GO" id="GO:0009986">
    <property type="term" value="C:cell surface"/>
    <property type="evidence" value="ECO:0007669"/>
    <property type="project" value="UniProtKB-SubCell"/>
</dbReference>
<feature type="coiled-coil region" evidence="11">
    <location>
        <begin position="915"/>
        <end position="942"/>
    </location>
</feature>
<dbReference type="AlphaFoldDB" id="A0A833CDD2"/>
<evidence type="ECO:0000256" key="9">
    <source>
        <dbReference type="ARBA" id="ARBA00023136"/>
    </source>
</evidence>
<dbReference type="InterPro" id="IPR008635">
    <property type="entry name" value="Coiled_stalk_dom"/>
</dbReference>
<dbReference type="Pfam" id="PF03895">
    <property type="entry name" value="YadA_anchor"/>
    <property type="match status" value="1"/>
</dbReference>
<dbReference type="Pfam" id="PF05662">
    <property type="entry name" value="YadA_stalk"/>
    <property type="match status" value="1"/>
</dbReference>
<keyword evidence="9" id="KW-0472">Membrane</keyword>
<dbReference type="Proteomes" id="UP000434554">
    <property type="component" value="Unassembled WGS sequence"/>
</dbReference>
<evidence type="ECO:0000256" key="13">
    <source>
        <dbReference type="SAM" id="SignalP"/>
    </source>
</evidence>
<dbReference type="SUPFAM" id="SSF101967">
    <property type="entry name" value="Adhesin YadA, collagen-binding domain"/>
    <property type="match status" value="1"/>
</dbReference>
<evidence type="ECO:0000259" key="15">
    <source>
        <dbReference type="Pfam" id="PF05662"/>
    </source>
</evidence>
<feature type="signal peptide" evidence="13">
    <location>
        <begin position="1"/>
        <end position="31"/>
    </location>
</feature>
<evidence type="ECO:0000313" key="16">
    <source>
        <dbReference type="EMBL" id="KAB1479598.1"/>
    </source>
</evidence>
<evidence type="ECO:0000256" key="8">
    <source>
        <dbReference type="ARBA" id="ARBA00022927"/>
    </source>
</evidence>
<evidence type="ECO:0000256" key="4">
    <source>
        <dbReference type="ARBA" id="ARBA00022448"/>
    </source>
</evidence>
<protein>
    <recommendedName>
        <fullName evidence="18">Adhesin YadA</fullName>
    </recommendedName>
</protein>
<comment type="subcellular location">
    <subcellularLocation>
        <location evidence="2">Cell outer membrane</location>
    </subcellularLocation>
    <subcellularLocation>
        <location evidence="1">Cell surface</location>
    </subcellularLocation>
</comment>
<dbReference type="EMBL" id="WBKH01000002">
    <property type="protein sequence ID" value="KAB1479598.1"/>
    <property type="molecule type" value="Genomic_DNA"/>
</dbReference>
<evidence type="ECO:0000256" key="3">
    <source>
        <dbReference type="ARBA" id="ARBA00005848"/>
    </source>
</evidence>
<evidence type="ECO:0000256" key="11">
    <source>
        <dbReference type="SAM" id="Coils"/>
    </source>
</evidence>
<comment type="caution">
    <text evidence="16">The sequence shown here is derived from an EMBL/GenBank/DDBJ whole genome shotgun (WGS) entry which is preliminary data.</text>
</comment>
<dbReference type="GO" id="GO:0015031">
    <property type="term" value="P:protein transport"/>
    <property type="evidence" value="ECO:0007669"/>
    <property type="project" value="UniProtKB-KW"/>
</dbReference>
<feature type="domain" description="Trimeric autotransporter adhesin YadA-like stalk" evidence="15">
    <location>
        <begin position="613"/>
        <end position="653"/>
    </location>
</feature>
<dbReference type="RefSeq" id="WP_127008129.1">
    <property type="nucleotide sequence ID" value="NZ_RQUZ01000008.1"/>
</dbReference>
<proteinExistence type="inferred from homology"/>
<feature type="region of interest" description="Disordered" evidence="12">
    <location>
        <begin position="48"/>
        <end position="77"/>
    </location>
</feature>
<evidence type="ECO:0000256" key="5">
    <source>
        <dbReference type="ARBA" id="ARBA00022452"/>
    </source>
</evidence>
<keyword evidence="4" id="KW-0813">Transport</keyword>
<dbReference type="SUPFAM" id="SSF54523">
    <property type="entry name" value="Pili subunits"/>
    <property type="match status" value="1"/>
</dbReference>
<comment type="similarity">
    <text evidence="3">Belongs to the autotransporter-2 (AT-2) (TC 1.B.40) family.</text>
</comment>
<keyword evidence="6" id="KW-0812">Transmembrane</keyword>
<gene>
    <name evidence="16" type="ORF">F8R14_02820</name>
</gene>